<dbReference type="EMBL" id="JAAGNX010000003">
    <property type="protein sequence ID" value="NDV63025.1"/>
    <property type="molecule type" value="Genomic_DNA"/>
</dbReference>
<dbReference type="Pfam" id="PF01370">
    <property type="entry name" value="Epimerase"/>
    <property type="match status" value="1"/>
</dbReference>
<sequence length="328" mass="35973">MEKGKRILITGCNGFVGTNLYRAFEGDFALSGVDLPGNGAYPPDQVFSWEDVAAMRVPPVDAVIHLAGKAHDTSNAADPESYFRINLGLTQAIFDWFLKSDSKHFIFFSSVKAVADTVTGDELTEEAEPDPKTPYGQSKLAAEEYVRGNTLAEAEPSLKARLMGSEKIITILRPCMIHGPGNKGNLNELYGIVSRGVPWPLGAFENRRTFVSIDNMIHVLRRLVESGGPVGTYQVADDEAVSTNDIVRLIAESVGRKPRIWGLPPSCVRAMARVGDVLHLPLNSERLKKLTESYVASNTKLKEALGIEQMPVRAEDGLRKTLSSFRNE</sequence>
<name>A0A6B2M5E3_9BACT</name>
<reference evidence="2 3" key="1">
    <citation type="submission" date="2020-02" db="EMBL/GenBank/DDBJ databases">
        <title>Albibacoteraceae fam. nov., the first described family within the subdivision 4 Verrucomicrobia.</title>
        <authorList>
            <person name="Xi F."/>
        </authorList>
    </citation>
    <scope>NUCLEOTIDE SEQUENCE [LARGE SCALE GENOMIC DNA]</scope>
    <source>
        <strain evidence="2 3">CK1056</strain>
    </source>
</reference>
<organism evidence="2 3">
    <name type="scientific">Oceanipulchritudo coccoides</name>
    <dbReference type="NCBI Taxonomy" id="2706888"/>
    <lineage>
        <taxon>Bacteria</taxon>
        <taxon>Pseudomonadati</taxon>
        <taxon>Verrucomicrobiota</taxon>
        <taxon>Opitutia</taxon>
        <taxon>Puniceicoccales</taxon>
        <taxon>Oceanipulchritudinaceae</taxon>
        <taxon>Oceanipulchritudo</taxon>
    </lineage>
</organism>
<dbReference type="InterPro" id="IPR036291">
    <property type="entry name" value="NAD(P)-bd_dom_sf"/>
</dbReference>
<gene>
    <name evidence="2" type="ORF">G0Q06_11225</name>
</gene>
<dbReference type="SUPFAM" id="SSF51735">
    <property type="entry name" value="NAD(P)-binding Rossmann-fold domains"/>
    <property type="match status" value="1"/>
</dbReference>
<evidence type="ECO:0000313" key="3">
    <source>
        <dbReference type="Proteomes" id="UP000478417"/>
    </source>
</evidence>
<feature type="domain" description="NAD-dependent epimerase/dehydratase" evidence="1">
    <location>
        <begin position="7"/>
        <end position="235"/>
    </location>
</feature>
<dbReference type="Proteomes" id="UP000478417">
    <property type="component" value="Unassembled WGS sequence"/>
</dbReference>
<dbReference type="InterPro" id="IPR050177">
    <property type="entry name" value="Lipid_A_modif_metabolic_enz"/>
</dbReference>
<dbReference type="AlphaFoldDB" id="A0A6B2M5E3"/>
<keyword evidence="3" id="KW-1185">Reference proteome</keyword>
<dbReference type="PANTHER" id="PTHR43245:SF58">
    <property type="entry name" value="BLL5923 PROTEIN"/>
    <property type="match status" value="1"/>
</dbReference>
<dbReference type="Gene3D" id="3.40.50.720">
    <property type="entry name" value="NAD(P)-binding Rossmann-like Domain"/>
    <property type="match status" value="1"/>
</dbReference>
<protein>
    <submittedName>
        <fullName evidence="2">NAD-dependent epimerase/dehydratase family protein</fullName>
    </submittedName>
</protein>
<comment type="caution">
    <text evidence="2">The sequence shown here is derived from an EMBL/GenBank/DDBJ whole genome shotgun (WGS) entry which is preliminary data.</text>
</comment>
<dbReference type="PANTHER" id="PTHR43245">
    <property type="entry name" value="BIFUNCTIONAL POLYMYXIN RESISTANCE PROTEIN ARNA"/>
    <property type="match status" value="1"/>
</dbReference>
<dbReference type="RefSeq" id="WP_163965954.1">
    <property type="nucleotide sequence ID" value="NZ_JAAGNX010000003.1"/>
</dbReference>
<evidence type="ECO:0000259" key="1">
    <source>
        <dbReference type="Pfam" id="PF01370"/>
    </source>
</evidence>
<accession>A0A6B2M5E3</accession>
<proteinExistence type="predicted"/>
<dbReference type="InterPro" id="IPR001509">
    <property type="entry name" value="Epimerase_deHydtase"/>
</dbReference>
<evidence type="ECO:0000313" key="2">
    <source>
        <dbReference type="EMBL" id="NDV63025.1"/>
    </source>
</evidence>